<dbReference type="Pfam" id="PF18962">
    <property type="entry name" value="Por_Secre_tail"/>
    <property type="match status" value="1"/>
</dbReference>
<feature type="domain" description="Secretion system C-terminal sorting" evidence="2">
    <location>
        <begin position="691"/>
        <end position="752"/>
    </location>
</feature>
<comment type="caution">
    <text evidence="3">The sequence shown here is derived from an EMBL/GenBank/DDBJ whole genome shotgun (WGS) entry which is preliminary data.</text>
</comment>
<dbReference type="Proteomes" id="UP001597548">
    <property type="component" value="Unassembled WGS sequence"/>
</dbReference>
<protein>
    <submittedName>
        <fullName evidence="3">T9SS type A sorting domain-containing protein</fullName>
    </submittedName>
</protein>
<dbReference type="NCBIfam" id="TIGR04183">
    <property type="entry name" value="Por_Secre_tail"/>
    <property type="match status" value="1"/>
</dbReference>
<reference evidence="4" key="1">
    <citation type="journal article" date="2019" name="Int. J. Syst. Evol. Microbiol.">
        <title>The Global Catalogue of Microorganisms (GCM) 10K type strain sequencing project: providing services to taxonomists for standard genome sequencing and annotation.</title>
        <authorList>
            <consortium name="The Broad Institute Genomics Platform"/>
            <consortium name="The Broad Institute Genome Sequencing Center for Infectious Disease"/>
            <person name="Wu L."/>
            <person name="Ma J."/>
        </authorList>
    </citation>
    <scope>NUCLEOTIDE SEQUENCE [LARGE SCALE GENOMIC DNA]</scope>
    <source>
        <strain evidence="4">KCTC 32514</strain>
    </source>
</reference>
<dbReference type="EMBL" id="JBHUOS010000014">
    <property type="protein sequence ID" value="MFD2917476.1"/>
    <property type="molecule type" value="Genomic_DNA"/>
</dbReference>
<evidence type="ECO:0000313" key="4">
    <source>
        <dbReference type="Proteomes" id="UP001597548"/>
    </source>
</evidence>
<sequence length="754" mass="81931">MMKNYFSSSFASTILLTFITYFSFGQSNHTVTFTGNSSDFNVAEKIWGGDDVDYYVTFDETYMYFAAFRVNSSTFGDYDHFTVYLDTDPQPSLTSGNGSTTGLNWDSQTPTMPYNADHRVALRNNGSGESYHHKYTGSSWDDQTSASTSSFNQYTTNTALEMRIPIANIDNAKGVYFSMYMSYNGGFFGANDVNYPIIFSGSTFSGYFGGFGLTSAGCNPVNHQNQPIMHELVNTNPVANTKYAFIDINDNDYSVNGDIDLVSGGSGSVAAGKSLTVNGSFKNDGYFELQSISNSYSSLIATTSIGNVTYKRHVNFAAGSGTSTTANDLISPPVSGMTFGTLRMDANTNILSGTISGNGPFYLFGPFDNSSVNNYVLFEETVDDGILLDAGVGYRTGSTDGGAYTFTGTVETGNVMETITTPSGGNQWNLIGNPYPSYITLDEFLSINNSKFDSNAVGIYGYDGTAIDGWEVWNSLYSLIHPNAVITPGQGFFVASASTSEVVNFNSNMRSSGNTDDFIPLRSTSVITNVKLNMSTTNKNFNTDIYFTEFSTLGLDPGFDASLFGGTIPAFSVYSNLVEENNNVPFGIQAVGETDYNDVTIPLGVSANQGEQLTFSVSENTLPSTVEVYLDDTTASTSTLLNSGDYILTPTTNLSGTGRFFLRFTDNSLNIQENSFDDLEVFASKDTKEIIINGQLSQKAIIEVFDIQGRLIMTSNLNSTQSQNRIDVSNVNRGIYVVKLQNITHEISKKIVLK</sequence>
<name>A0ABW5ZYM0_9FLAO</name>
<keyword evidence="4" id="KW-1185">Reference proteome</keyword>
<dbReference type="RefSeq" id="WP_194508844.1">
    <property type="nucleotide sequence ID" value="NZ_JADILU010000006.1"/>
</dbReference>
<keyword evidence="1" id="KW-0732">Signal</keyword>
<evidence type="ECO:0000259" key="2">
    <source>
        <dbReference type="Pfam" id="PF18962"/>
    </source>
</evidence>
<organism evidence="3 4">
    <name type="scientific">Psychroserpens luteus</name>
    <dbReference type="NCBI Taxonomy" id="1434066"/>
    <lineage>
        <taxon>Bacteria</taxon>
        <taxon>Pseudomonadati</taxon>
        <taxon>Bacteroidota</taxon>
        <taxon>Flavobacteriia</taxon>
        <taxon>Flavobacteriales</taxon>
        <taxon>Flavobacteriaceae</taxon>
        <taxon>Psychroserpens</taxon>
    </lineage>
</organism>
<gene>
    <name evidence="3" type="ORF">ACFS29_17610</name>
</gene>
<accession>A0ABW5ZYM0</accession>
<proteinExistence type="predicted"/>
<evidence type="ECO:0000313" key="3">
    <source>
        <dbReference type="EMBL" id="MFD2917476.1"/>
    </source>
</evidence>
<dbReference type="InterPro" id="IPR026444">
    <property type="entry name" value="Secre_tail"/>
</dbReference>
<evidence type="ECO:0000256" key="1">
    <source>
        <dbReference type="ARBA" id="ARBA00022729"/>
    </source>
</evidence>